<feature type="chain" id="PRO_5010825679" evidence="1">
    <location>
        <begin position="23"/>
        <end position="69"/>
    </location>
</feature>
<organism>
    <name type="scientific">Ixodes scapularis</name>
    <name type="common">Black-legged tick</name>
    <name type="synonym">Deer tick</name>
    <dbReference type="NCBI Taxonomy" id="6945"/>
    <lineage>
        <taxon>Eukaryota</taxon>
        <taxon>Metazoa</taxon>
        <taxon>Ecdysozoa</taxon>
        <taxon>Arthropoda</taxon>
        <taxon>Chelicerata</taxon>
        <taxon>Arachnida</taxon>
        <taxon>Acari</taxon>
        <taxon>Parasitiformes</taxon>
        <taxon>Ixodida</taxon>
        <taxon>Ixodoidea</taxon>
        <taxon>Ixodidae</taxon>
        <taxon>Ixodinae</taxon>
        <taxon>Ixodes</taxon>
    </lineage>
</organism>
<dbReference type="EMBL" id="ABJB010235228">
    <property type="status" value="NOT_ANNOTATED_CDS"/>
    <property type="molecule type" value="Genomic_DNA"/>
</dbReference>
<accession>B7P0Z6</accession>
<evidence type="ECO:0000256" key="1">
    <source>
        <dbReference type="SAM" id="SignalP"/>
    </source>
</evidence>
<evidence type="ECO:0000313" key="2">
    <source>
        <dbReference type="EMBL" id="EEC00268.1"/>
    </source>
</evidence>
<dbReference type="EnsemblMetazoa" id="ISCW001528-RA">
    <property type="protein sequence ID" value="ISCW001528-PA"/>
    <property type="gene ID" value="ISCW001528"/>
</dbReference>
<sequence length="69" mass="7804">MRFVTVFIVTLLVLESFYSVMSEPEPGPAYQVKAGRSKCQKKSCTRDDECKEGSCTYCKNGLWGDNMCH</sequence>
<reference evidence="2 4" key="1">
    <citation type="submission" date="2008-03" db="EMBL/GenBank/DDBJ databases">
        <title>Annotation of Ixodes scapularis.</title>
        <authorList>
            <consortium name="Ixodes scapularis Genome Project Consortium"/>
            <person name="Caler E."/>
            <person name="Hannick L.I."/>
            <person name="Bidwell S."/>
            <person name="Joardar V."/>
            <person name="Thiagarajan M."/>
            <person name="Amedeo P."/>
            <person name="Galinsky K.J."/>
            <person name="Schobel S."/>
            <person name="Inman J."/>
            <person name="Hostetler J."/>
            <person name="Miller J."/>
            <person name="Hammond M."/>
            <person name="Megy K."/>
            <person name="Lawson D."/>
            <person name="Kodira C."/>
            <person name="Sutton G."/>
            <person name="Meyer J."/>
            <person name="Hill C.A."/>
            <person name="Birren B."/>
            <person name="Nene V."/>
            <person name="Collins F."/>
            <person name="Alarcon-Chaidez F."/>
            <person name="Wikel S."/>
            <person name="Strausberg R."/>
        </authorList>
    </citation>
    <scope>NUCLEOTIDE SEQUENCE [LARGE SCALE GENOMIC DNA]</scope>
    <source>
        <strain evidence="4">Wikel</strain>
        <strain evidence="2">Wikel colony</strain>
    </source>
</reference>
<reference evidence="3" key="2">
    <citation type="submission" date="2020-05" db="UniProtKB">
        <authorList>
            <consortium name="EnsemblMetazoa"/>
        </authorList>
    </citation>
    <scope>IDENTIFICATION</scope>
    <source>
        <strain evidence="3">wikel</strain>
    </source>
</reference>
<dbReference type="VEuPathDB" id="VectorBase:ISCW001528"/>
<feature type="signal peptide" evidence="1">
    <location>
        <begin position="1"/>
        <end position="22"/>
    </location>
</feature>
<keyword evidence="5" id="KW-1267">Proteomics identification</keyword>
<dbReference type="InParanoid" id="B7P0Z6"/>
<dbReference type="EMBL" id="DS613689">
    <property type="protein sequence ID" value="EEC00268.1"/>
    <property type="molecule type" value="Genomic_DNA"/>
</dbReference>
<keyword evidence="4" id="KW-1185">Reference proteome</keyword>
<dbReference type="PaxDb" id="6945-B7P0Z6"/>
<dbReference type="EMBL" id="ABJB010213640">
    <property type="status" value="NOT_ANNOTATED_CDS"/>
    <property type="molecule type" value="Genomic_DNA"/>
</dbReference>
<evidence type="ECO:0000313" key="4">
    <source>
        <dbReference type="Proteomes" id="UP000001555"/>
    </source>
</evidence>
<dbReference type="HOGENOM" id="CLU_2852179_0_0_1"/>
<gene>
    <name evidence="2" type="ORF">IscW_ISCW001528</name>
</gene>
<dbReference type="AlphaFoldDB" id="B7P0Z6"/>
<evidence type="ECO:0007829" key="5">
    <source>
        <dbReference type="PeptideAtlas" id="B7P0Z6"/>
    </source>
</evidence>
<protein>
    <submittedName>
        <fullName evidence="2 3">Secreted protein, putative</fullName>
    </submittedName>
</protein>
<keyword evidence="1" id="KW-0732">Signal</keyword>
<evidence type="ECO:0000313" key="3">
    <source>
        <dbReference type="EnsemblMetazoa" id="ISCW001528-PA"/>
    </source>
</evidence>
<name>B7P0Z6_IXOSC</name>
<proteinExistence type="evidence at protein level"/>
<dbReference type="EMBL" id="ABJB011009448">
    <property type="status" value="NOT_ANNOTATED_CDS"/>
    <property type="molecule type" value="Genomic_DNA"/>
</dbReference>
<dbReference type="Proteomes" id="UP000001555">
    <property type="component" value="Unassembled WGS sequence"/>
</dbReference>